<reference evidence="3" key="1">
    <citation type="journal article" date="2014" name="Genome Announc.">
        <title>Genome sequence and annotation of Acremonium chrysogenum, producer of the beta-lactam antibiotic cephalosporin C.</title>
        <authorList>
            <person name="Terfehr D."/>
            <person name="Dahlmann T.A."/>
            <person name="Specht T."/>
            <person name="Zadra I."/>
            <person name="Kuernsteiner H."/>
            <person name="Kueck U."/>
        </authorList>
    </citation>
    <scope>NUCLEOTIDE SEQUENCE [LARGE SCALE GENOMIC DNA]</scope>
    <source>
        <strain evidence="3">ATCC 11550 / CBS 779.69 / DSM 880 / IAM 14645 / JCM 23072 / IMI 49137</strain>
    </source>
</reference>
<sequence>MAPSDTGLLEWLPALRDSTVAGRENRVNRKTLMTGVSQAVQSSTRDEKDVGPLPANRPRL</sequence>
<gene>
    <name evidence="2" type="ORF">ACRE_003770</name>
</gene>
<protein>
    <submittedName>
        <fullName evidence="2">Uncharacterized protein</fullName>
    </submittedName>
</protein>
<evidence type="ECO:0000313" key="3">
    <source>
        <dbReference type="Proteomes" id="UP000029964"/>
    </source>
</evidence>
<feature type="region of interest" description="Disordered" evidence="1">
    <location>
        <begin position="34"/>
        <end position="60"/>
    </location>
</feature>
<proteinExistence type="predicted"/>
<dbReference type="HOGENOM" id="CLU_2941167_0_0_1"/>
<comment type="caution">
    <text evidence="2">The sequence shown here is derived from an EMBL/GenBank/DDBJ whole genome shotgun (WGS) entry which is preliminary data.</text>
</comment>
<dbReference type="AlphaFoldDB" id="A0A086THB4"/>
<dbReference type="Proteomes" id="UP000029964">
    <property type="component" value="Unassembled WGS sequence"/>
</dbReference>
<feature type="compositionally biased region" description="Polar residues" evidence="1">
    <location>
        <begin position="34"/>
        <end position="43"/>
    </location>
</feature>
<accession>A0A086THB4</accession>
<keyword evidence="3" id="KW-1185">Reference proteome</keyword>
<organism evidence="2 3">
    <name type="scientific">Hapsidospora chrysogenum (strain ATCC 11550 / CBS 779.69 / DSM 880 / IAM 14645 / JCM 23072 / IMI 49137)</name>
    <name type="common">Acremonium chrysogenum</name>
    <dbReference type="NCBI Taxonomy" id="857340"/>
    <lineage>
        <taxon>Eukaryota</taxon>
        <taxon>Fungi</taxon>
        <taxon>Dikarya</taxon>
        <taxon>Ascomycota</taxon>
        <taxon>Pezizomycotina</taxon>
        <taxon>Sordariomycetes</taxon>
        <taxon>Hypocreomycetidae</taxon>
        <taxon>Hypocreales</taxon>
        <taxon>Bionectriaceae</taxon>
        <taxon>Hapsidospora</taxon>
    </lineage>
</organism>
<evidence type="ECO:0000313" key="2">
    <source>
        <dbReference type="EMBL" id="KFH48746.1"/>
    </source>
</evidence>
<evidence type="ECO:0000256" key="1">
    <source>
        <dbReference type="SAM" id="MobiDB-lite"/>
    </source>
</evidence>
<name>A0A086THB4_HAPC1</name>
<dbReference type="EMBL" id="JPKY01000002">
    <property type="protein sequence ID" value="KFH48746.1"/>
    <property type="molecule type" value="Genomic_DNA"/>
</dbReference>